<comment type="domain">
    <text evidence="11">The DHHC domain is required for palmitoyltransferase activity.</text>
</comment>
<evidence type="ECO:0000256" key="2">
    <source>
        <dbReference type="ARBA" id="ARBA00022679"/>
    </source>
</evidence>
<keyword evidence="5 11" id="KW-0472">Membrane</keyword>
<dbReference type="PANTHER" id="PTHR22883:SF23">
    <property type="entry name" value="PALMITOYLTRANSFERASE ZDHHC6"/>
    <property type="match status" value="1"/>
</dbReference>
<evidence type="ECO:0000256" key="8">
    <source>
        <dbReference type="ARBA" id="ARBA00023315"/>
    </source>
</evidence>
<comment type="catalytic activity">
    <reaction evidence="10 11">
        <text>L-cysteinyl-[protein] + hexadecanoyl-CoA = S-hexadecanoyl-L-cysteinyl-[protein] + CoA</text>
        <dbReference type="Rhea" id="RHEA:36683"/>
        <dbReference type="Rhea" id="RHEA-COMP:10131"/>
        <dbReference type="Rhea" id="RHEA-COMP:11032"/>
        <dbReference type="ChEBI" id="CHEBI:29950"/>
        <dbReference type="ChEBI" id="CHEBI:57287"/>
        <dbReference type="ChEBI" id="CHEBI:57379"/>
        <dbReference type="ChEBI" id="CHEBI:74151"/>
        <dbReference type="EC" id="2.3.1.225"/>
    </reaction>
</comment>
<dbReference type="EC" id="2.3.1.225" evidence="11"/>
<dbReference type="InterPro" id="IPR001594">
    <property type="entry name" value="Palmitoyltrfase_DHHC"/>
</dbReference>
<comment type="similarity">
    <text evidence="9">Belongs to the DHHC palmitoyltransferase family. PFA5 subfamily.</text>
</comment>
<comment type="caution">
    <text evidence="13">The sequence shown here is derived from an EMBL/GenBank/DDBJ whole genome shotgun (WGS) entry which is preliminary data.</text>
</comment>
<evidence type="ECO:0000256" key="3">
    <source>
        <dbReference type="ARBA" id="ARBA00022692"/>
    </source>
</evidence>
<evidence type="ECO:0000256" key="11">
    <source>
        <dbReference type="RuleBase" id="RU079119"/>
    </source>
</evidence>
<evidence type="ECO:0000313" key="14">
    <source>
        <dbReference type="Proteomes" id="UP001623330"/>
    </source>
</evidence>
<evidence type="ECO:0000256" key="7">
    <source>
        <dbReference type="ARBA" id="ARBA00023288"/>
    </source>
</evidence>
<dbReference type="Pfam" id="PF01529">
    <property type="entry name" value="DHHC"/>
    <property type="match status" value="1"/>
</dbReference>
<dbReference type="InterPro" id="IPR039859">
    <property type="entry name" value="PFA4/ZDH16/20/ERF2-like"/>
</dbReference>
<evidence type="ECO:0000256" key="1">
    <source>
        <dbReference type="ARBA" id="ARBA00004141"/>
    </source>
</evidence>
<comment type="subcellular location">
    <subcellularLocation>
        <location evidence="1">Membrane</location>
        <topology evidence="1">Multi-pass membrane protein</topology>
    </subcellularLocation>
</comment>
<keyword evidence="14" id="KW-1185">Reference proteome</keyword>
<feature type="domain" description="Palmitoyltransferase DHHC" evidence="12">
    <location>
        <begin position="133"/>
        <end position="250"/>
    </location>
</feature>
<evidence type="ECO:0000259" key="12">
    <source>
        <dbReference type="Pfam" id="PF01529"/>
    </source>
</evidence>
<keyword evidence="7" id="KW-0449">Lipoprotein</keyword>
<keyword evidence="3 11" id="KW-0812">Transmembrane</keyword>
<evidence type="ECO:0000256" key="9">
    <source>
        <dbReference type="ARBA" id="ARBA00038298"/>
    </source>
</evidence>
<protein>
    <recommendedName>
        <fullName evidence="11">Palmitoyltransferase</fullName>
        <ecNumber evidence="11">2.3.1.225</ecNumber>
    </recommendedName>
</protein>
<feature type="transmembrane region" description="Helical" evidence="11">
    <location>
        <begin position="177"/>
        <end position="201"/>
    </location>
</feature>
<keyword evidence="8 11" id="KW-0012">Acyltransferase</keyword>
<keyword evidence="6" id="KW-0564">Palmitate</keyword>
<evidence type="ECO:0000256" key="10">
    <source>
        <dbReference type="ARBA" id="ARBA00048048"/>
    </source>
</evidence>
<evidence type="ECO:0000313" key="13">
    <source>
        <dbReference type="EMBL" id="KAL3233070.1"/>
    </source>
</evidence>
<sequence>MVLLAAVLALVVIQIVLLLLSPQFRDTKPFDWYYYKVYRPVILDNTRYRYKFYLVPGFYLAVYLYMAHTFYAKALYFIEHRLYTVEKYIIIPILLILPLTFLVLSIAVKPETIENRRPDSADKYAYDHLIYYPNHECRTCKQEKPARSKHCSVCDTCILLADHHCVWINNCVGMGNYFYFFSFLVSNIVLLGYAFSRLLYIEFTKHEEERIEPLLILTILCGSFLMVLGIFCHYVFKMVKEGMTTNEKDKWFTIHEYMRNGDLLKDNNGRYYLAIENNEGVREIYSTDAYDSTVYTLSGYTTITSAAEIVNIYDKGNFVSNLKDFIE</sequence>
<dbReference type="PANTHER" id="PTHR22883">
    <property type="entry name" value="ZINC FINGER DHHC DOMAIN CONTAINING PROTEIN"/>
    <property type="match status" value="1"/>
</dbReference>
<keyword evidence="2 11" id="KW-0808">Transferase</keyword>
<proteinExistence type="inferred from homology"/>
<dbReference type="EMBL" id="JBEVYD010000005">
    <property type="protein sequence ID" value="KAL3233070.1"/>
    <property type="molecule type" value="Genomic_DNA"/>
</dbReference>
<feature type="transmembrane region" description="Helical" evidence="11">
    <location>
        <begin position="213"/>
        <end position="236"/>
    </location>
</feature>
<feature type="transmembrane region" description="Helical" evidence="11">
    <location>
        <begin position="88"/>
        <end position="108"/>
    </location>
</feature>
<dbReference type="Proteomes" id="UP001623330">
    <property type="component" value="Unassembled WGS sequence"/>
</dbReference>
<keyword evidence="4 11" id="KW-1133">Transmembrane helix</keyword>
<dbReference type="PROSITE" id="PS50216">
    <property type="entry name" value="DHHC"/>
    <property type="match status" value="1"/>
</dbReference>
<gene>
    <name evidence="13" type="ORF">RNJ44_04986</name>
</gene>
<name>A0ABR4NWG5_9SACH</name>
<evidence type="ECO:0000256" key="4">
    <source>
        <dbReference type="ARBA" id="ARBA00022989"/>
    </source>
</evidence>
<organism evidence="13 14">
    <name type="scientific">Nakaseomyces bracarensis</name>
    <dbReference type="NCBI Taxonomy" id="273131"/>
    <lineage>
        <taxon>Eukaryota</taxon>
        <taxon>Fungi</taxon>
        <taxon>Dikarya</taxon>
        <taxon>Ascomycota</taxon>
        <taxon>Saccharomycotina</taxon>
        <taxon>Saccharomycetes</taxon>
        <taxon>Saccharomycetales</taxon>
        <taxon>Saccharomycetaceae</taxon>
        <taxon>Nakaseomyces</taxon>
    </lineage>
</organism>
<feature type="transmembrane region" description="Helical" evidence="11">
    <location>
        <begin position="53"/>
        <end position="76"/>
    </location>
</feature>
<reference evidence="13 14" key="1">
    <citation type="submission" date="2024-05" db="EMBL/GenBank/DDBJ databases">
        <title>Long read based assembly of the Candida bracarensis genome reveals expanded adhesin content.</title>
        <authorList>
            <person name="Marcet-Houben M."/>
            <person name="Ksiezopolska E."/>
            <person name="Gabaldon T."/>
        </authorList>
    </citation>
    <scope>NUCLEOTIDE SEQUENCE [LARGE SCALE GENOMIC DNA]</scope>
    <source>
        <strain evidence="13 14">CBM6</strain>
    </source>
</reference>
<accession>A0ABR4NWG5</accession>
<evidence type="ECO:0000256" key="6">
    <source>
        <dbReference type="ARBA" id="ARBA00023139"/>
    </source>
</evidence>
<evidence type="ECO:0000256" key="5">
    <source>
        <dbReference type="ARBA" id="ARBA00023136"/>
    </source>
</evidence>